<dbReference type="PANTHER" id="PTHR43401">
    <property type="entry name" value="L-THREONINE 3-DEHYDROGENASE"/>
    <property type="match status" value="1"/>
</dbReference>
<gene>
    <name evidence="3" type="ORF">ACFYV7_15110</name>
</gene>
<dbReference type="SUPFAM" id="SSF51735">
    <property type="entry name" value="NAD(P)-binding Rossmann-fold domains"/>
    <property type="match status" value="1"/>
</dbReference>
<dbReference type="RefSeq" id="WP_387717468.1">
    <property type="nucleotide sequence ID" value="NZ_JBIAPI010000002.1"/>
</dbReference>
<comment type="caution">
    <text evidence="3">The sequence shown here is derived from an EMBL/GenBank/DDBJ whole genome shotgun (WGS) entry which is preliminary data.</text>
</comment>
<dbReference type="EMBL" id="JBIAPI010000002">
    <property type="protein sequence ID" value="MFF3224120.1"/>
    <property type="molecule type" value="Genomic_DNA"/>
</dbReference>
<keyword evidence="2" id="KW-0560">Oxidoreductase</keyword>
<comment type="cofactor">
    <cofactor evidence="1">
        <name>Zn(2+)</name>
        <dbReference type="ChEBI" id="CHEBI:29105"/>
    </cofactor>
</comment>
<proteinExistence type="predicted"/>
<evidence type="ECO:0000256" key="2">
    <source>
        <dbReference type="ARBA" id="ARBA00023002"/>
    </source>
</evidence>
<dbReference type="Gene3D" id="3.40.50.720">
    <property type="entry name" value="NAD(P)-binding Rossmann-like Domain"/>
    <property type="match status" value="1"/>
</dbReference>
<dbReference type="Gene3D" id="3.90.180.10">
    <property type="entry name" value="Medium-chain alcohol dehydrogenases, catalytic domain"/>
    <property type="match status" value="2"/>
</dbReference>
<dbReference type="Proteomes" id="UP001601948">
    <property type="component" value="Unassembled WGS sequence"/>
</dbReference>
<dbReference type="PANTHER" id="PTHR43401:SF2">
    <property type="entry name" value="L-THREONINE 3-DEHYDROGENASE"/>
    <property type="match status" value="1"/>
</dbReference>
<evidence type="ECO:0000313" key="3">
    <source>
        <dbReference type="EMBL" id="MFF3224120.1"/>
    </source>
</evidence>
<dbReference type="InterPro" id="IPR050129">
    <property type="entry name" value="Zn_alcohol_dh"/>
</dbReference>
<name>A0ABW6QU25_9NOCA</name>
<protein>
    <recommendedName>
        <fullName evidence="5">Threonine dehydrogenase or related Zn-dependent dehydrogenase</fullName>
    </recommendedName>
</protein>
<dbReference type="SUPFAM" id="SSF50129">
    <property type="entry name" value="GroES-like"/>
    <property type="match status" value="1"/>
</dbReference>
<dbReference type="InterPro" id="IPR036291">
    <property type="entry name" value="NAD(P)-bd_dom_sf"/>
</dbReference>
<evidence type="ECO:0008006" key="5">
    <source>
        <dbReference type="Google" id="ProtNLM"/>
    </source>
</evidence>
<organism evidence="3 4">
    <name type="scientific">Nocardia suismassiliense</name>
    <dbReference type="NCBI Taxonomy" id="2077092"/>
    <lineage>
        <taxon>Bacteria</taxon>
        <taxon>Bacillati</taxon>
        <taxon>Actinomycetota</taxon>
        <taxon>Actinomycetes</taxon>
        <taxon>Mycobacteriales</taxon>
        <taxon>Nocardiaceae</taxon>
        <taxon>Nocardia</taxon>
    </lineage>
</organism>
<sequence length="354" mass="37518">MIGTQRTHRRIEHTHGTAILTTASTSGFDTQTGCSAVLLAPHTVGVCRSDLREIRGERFGRRDFGHEIVGTVLDTSSDLGHLREQTIIFDPHPRLSTRSSGFAELVELTGDATELQAALVPVPGGLDPEAAVFGEPLACAVHCVHRLLRASIDVEPDSPVAVVGAGMAGILISAALVGRGYRGALFNVGPERITFLNDRKALPTASAQIYNGHATFSRVILATAFASPRYLDACVRLLADRGVLVLFAGTEPGAHFGDVDIDELRRHELTHQLSTAGKDFTVVGTYGATRADFTDALALLTAAPNAAGWSPALCVQRLITHRLTLTDAASFLTASAANGVLGKAIVEIDTRSRS</sequence>
<evidence type="ECO:0000313" key="4">
    <source>
        <dbReference type="Proteomes" id="UP001601948"/>
    </source>
</evidence>
<evidence type="ECO:0000256" key="1">
    <source>
        <dbReference type="ARBA" id="ARBA00001947"/>
    </source>
</evidence>
<accession>A0ABW6QU25</accession>
<reference evidence="3 4" key="1">
    <citation type="submission" date="2024-10" db="EMBL/GenBank/DDBJ databases">
        <title>The Natural Products Discovery Center: Release of the First 8490 Sequenced Strains for Exploring Actinobacteria Biosynthetic Diversity.</title>
        <authorList>
            <person name="Kalkreuter E."/>
            <person name="Kautsar S.A."/>
            <person name="Yang D."/>
            <person name="Bader C.D."/>
            <person name="Teijaro C.N."/>
            <person name="Fluegel L."/>
            <person name="Davis C.M."/>
            <person name="Simpson J.R."/>
            <person name="Lauterbach L."/>
            <person name="Steele A.D."/>
            <person name="Gui C."/>
            <person name="Meng S."/>
            <person name="Li G."/>
            <person name="Viehrig K."/>
            <person name="Ye F."/>
            <person name="Su P."/>
            <person name="Kiefer A.F."/>
            <person name="Nichols A."/>
            <person name="Cepeda A.J."/>
            <person name="Yan W."/>
            <person name="Fan B."/>
            <person name="Jiang Y."/>
            <person name="Adhikari A."/>
            <person name="Zheng C.-J."/>
            <person name="Schuster L."/>
            <person name="Cowan T.M."/>
            <person name="Smanski M.J."/>
            <person name="Chevrette M.G."/>
            <person name="De Carvalho L.P.S."/>
            <person name="Shen B."/>
        </authorList>
    </citation>
    <scope>NUCLEOTIDE SEQUENCE [LARGE SCALE GENOMIC DNA]</scope>
    <source>
        <strain evidence="3 4">NPDC003040</strain>
    </source>
</reference>
<keyword evidence="4" id="KW-1185">Reference proteome</keyword>
<dbReference type="InterPro" id="IPR011032">
    <property type="entry name" value="GroES-like_sf"/>
</dbReference>